<dbReference type="GO" id="GO:0120147">
    <property type="term" value="F:formylglycine-generating oxidase activity"/>
    <property type="evidence" value="ECO:0007669"/>
    <property type="project" value="TreeGrafter"/>
</dbReference>
<dbReference type="InterPro" id="IPR016187">
    <property type="entry name" value="CTDL_fold"/>
</dbReference>
<dbReference type="InterPro" id="IPR051043">
    <property type="entry name" value="Sulfatase_Mod_Factor_Kinase"/>
</dbReference>
<protein>
    <submittedName>
        <fullName evidence="3">Formylglycine-generating enzyme family protein</fullName>
    </submittedName>
</protein>
<evidence type="ECO:0000313" key="4">
    <source>
        <dbReference type="Proteomes" id="UP000265619"/>
    </source>
</evidence>
<evidence type="ECO:0000256" key="1">
    <source>
        <dbReference type="SAM" id="SignalP"/>
    </source>
</evidence>
<dbReference type="PANTHER" id="PTHR23150">
    <property type="entry name" value="SULFATASE MODIFYING FACTOR 1, 2"/>
    <property type="match status" value="1"/>
</dbReference>
<dbReference type="PANTHER" id="PTHR23150:SF19">
    <property type="entry name" value="FORMYLGLYCINE-GENERATING ENZYME"/>
    <property type="match status" value="1"/>
</dbReference>
<evidence type="ECO:0000259" key="2">
    <source>
        <dbReference type="Pfam" id="PF03781"/>
    </source>
</evidence>
<feature type="chain" id="PRO_5040976836" evidence="1">
    <location>
        <begin position="22"/>
        <end position="348"/>
    </location>
</feature>
<reference evidence="3 4" key="1">
    <citation type="submission" date="2018-09" db="EMBL/GenBank/DDBJ databases">
        <title>Acidovorax cavernicola nov. sp. isolated from Gruta de las Maravillas (Aracena, Spain).</title>
        <authorList>
            <person name="Jurado V."/>
            <person name="Gutierrez-Patricio S."/>
            <person name="Gonzalez-Pimentel J.L."/>
            <person name="Miller A.Z."/>
            <person name="Laiz L."/>
            <person name="Saiz-Jimenez C."/>
        </authorList>
    </citation>
    <scope>NUCLEOTIDE SEQUENCE [LARGE SCALE GENOMIC DNA]</scope>
    <source>
        <strain evidence="3 4">1011MAR4D40.2</strain>
    </source>
</reference>
<dbReference type="EMBL" id="QXMN01000028">
    <property type="protein sequence ID" value="RIX76888.1"/>
    <property type="molecule type" value="Genomic_DNA"/>
</dbReference>
<feature type="signal peptide" evidence="1">
    <location>
        <begin position="1"/>
        <end position="21"/>
    </location>
</feature>
<feature type="domain" description="Sulfatase-modifying factor enzyme-like" evidence="2">
    <location>
        <begin position="49"/>
        <end position="343"/>
    </location>
</feature>
<dbReference type="InterPro" id="IPR005532">
    <property type="entry name" value="SUMF_dom"/>
</dbReference>
<name>A0A9X8D2J8_9BURK</name>
<dbReference type="AlphaFoldDB" id="A0A9X8D2J8"/>
<comment type="caution">
    <text evidence="3">The sequence shown here is derived from an EMBL/GenBank/DDBJ whole genome shotgun (WGS) entry which is preliminary data.</text>
</comment>
<dbReference type="Proteomes" id="UP000265619">
    <property type="component" value="Unassembled WGS sequence"/>
</dbReference>
<gene>
    <name evidence="3" type="ORF">D3H34_20560</name>
</gene>
<dbReference type="Pfam" id="PF03781">
    <property type="entry name" value="FGE-sulfatase"/>
    <property type="match status" value="1"/>
</dbReference>
<proteinExistence type="predicted"/>
<accession>A0A9X8D2J8</accession>
<dbReference type="Gene3D" id="3.90.1580.10">
    <property type="entry name" value="paralog of FGE (formylglycine-generating enzyme)"/>
    <property type="match status" value="1"/>
</dbReference>
<keyword evidence="1" id="KW-0732">Signal</keyword>
<dbReference type="OrthoDB" id="9768004at2"/>
<keyword evidence="4" id="KW-1185">Reference proteome</keyword>
<dbReference type="SUPFAM" id="SSF56436">
    <property type="entry name" value="C-type lectin-like"/>
    <property type="match status" value="1"/>
</dbReference>
<dbReference type="InterPro" id="IPR042095">
    <property type="entry name" value="SUMF_sf"/>
</dbReference>
<organism evidence="3 4">
    <name type="scientific">Acidovorax cavernicola</name>
    <dbReference type="NCBI Taxonomy" id="1675792"/>
    <lineage>
        <taxon>Bacteria</taxon>
        <taxon>Pseudomonadati</taxon>
        <taxon>Pseudomonadota</taxon>
        <taxon>Betaproteobacteria</taxon>
        <taxon>Burkholderiales</taxon>
        <taxon>Comamonadaceae</taxon>
        <taxon>Acidovorax</taxon>
    </lineage>
</organism>
<evidence type="ECO:0000313" key="3">
    <source>
        <dbReference type="EMBL" id="RIX76888.1"/>
    </source>
</evidence>
<sequence>MRPTDLSWALFAVVFAAPALAAQPALCDAYSGLPSGFAAAQGGQPNRAGLVAIAGGRFRMGSDEGYPEERSVHEVRVDAFAIDRHEVTNAQFARFVQATGYVTRAERAPEAADFPAAAADRLAPGAAVFVPPRKGEHLRGAYAWWRWMPGADWRHPAGPGSDIRGRGNHPVVQVAFEDAQAYAKWLGRELPTEAQWEYAARGGLDGATYPWGNTPETRTRPMANTWQGRFPFGDQGTDGRKGSAPVGCYAANGYGLVDVVGNAWEWTRDLYKAEHDVRAVENPMVVSLNAEGTATTAATTNAARVIKGGSFLCAPDFCVRYRPASRQPQEATLGAMHVGFRTVLNAPN</sequence>
<dbReference type="RefSeq" id="WP_119556104.1">
    <property type="nucleotide sequence ID" value="NZ_QXMN01000028.1"/>
</dbReference>